<dbReference type="Gene3D" id="3.30.70.1880">
    <property type="entry name" value="Protein of unknown function DUF881"/>
    <property type="match status" value="1"/>
</dbReference>
<keyword evidence="2" id="KW-0175">Coiled coil</keyword>
<gene>
    <name evidence="4" type="ORF">DPM19_12820</name>
</gene>
<dbReference type="InterPro" id="IPR010273">
    <property type="entry name" value="DUF881"/>
</dbReference>
<comment type="similarity">
    <text evidence="1">Belongs to the UPF0749 family.</text>
</comment>
<dbReference type="PANTHER" id="PTHR37313">
    <property type="entry name" value="UPF0749 PROTEIN RV1825"/>
    <property type="match status" value="1"/>
</dbReference>
<evidence type="ECO:0008006" key="6">
    <source>
        <dbReference type="Google" id="ProtNLM"/>
    </source>
</evidence>
<keyword evidence="3" id="KW-0732">Signal</keyword>
<comment type="caution">
    <text evidence="4">The sequence shown here is derived from an EMBL/GenBank/DDBJ whole genome shotgun (WGS) entry which is preliminary data.</text>
</comment>
<dbReference type="AlphaFoldDB" id="A0A365H6G7"/>
<proteinExistence type="inferred from homology"/>
<keyword evidence="5" id="KW-1185">Reference proteome</keyword>
<feature type="signal peptide" evidence="3">
    <location>
        <begin position="1"/>
        <end position="25"/>
    </location>
</feature>
<evidence type="ECO:0000256" key="3">
    <source>
        <dbReference type="SAM" id="SignalP"/>
    </source>
</evidence>
<dbReference type="Proteomes" id="UP000251891">
    <property type="component" value="Unassembled WGS sequence"/>
</dbReference>
<dbReference type="EMBL" id="QLYX01000005">
    <property type="protein sequence ID" value="RAY14639.1"/>
    <property type="molecule type" value="Genomic_DNA"/>
</dbReference>
<dbReference type="RefSeq" id="WP_111866719.1">
    <property type="nucleotide sequence ID" value="NZ_QLYX01000005.1"/>
</dbReference>
<feature type="chain" id="PRO_5016817053" description="DUF881 domain-containing protein" evidence="3">
    <location>
        <begin position="26"/>
        <end position="248"/>
    </location>
</feature>
<organism evidence="4 5">
    <name type="scientific">Actinomadura craniellae</name>
    <dbReference type="NCBI Taxonomy" id="2231787"/>
    <lineage>
        <taxon>Bacteria</taxon>
        <taxon>Bacillati</taxon>
        <taxon>Actinomycetota</taxon>
        <taxon>Actinomycetes</taxon>
        <taxon>Streptosporangiales</taxon>
        <taxon>Thermomonosporaceae</taxon>
        <taxon>Actinomadura</taxon>
    </lineage>
</organism>
<evidence type="ECO:0000313" key="5">
    <source>
        <dbReference type="Proteomes" id="UP000251891"/>
    </source>
</evidence>
<dbReference type="GO" id="GO:0005886">
    <property type="term" value="C:plasma membrane"/>
    <property type="evidence" value="ECO:0007669"/>
    <property type="project" value="TreeGrafter"/>
</dbReference>
<evidence type="ECO:0000256" key="2">
    <source>
        <dbReference type="SAM" id="Coils"/>
    </source>
</evidence>
<feature type="coiled-coil region" evidence="2">
    <location>
        <begin position="48"/>
        <end position="75"/>
    </location>
</feature>
<protein>
    <recommendedName>
        <fullName evidence="6">DUF881 domain-containing protein</fullName>
    </recommendedName>
</protein>
<evidence type="ECO:0000256" key="1">
    <source>
        <dbReference type="ARBA" id="ARBA00009108"/>
    </source>
</evidence>
<name>A0A365H6G7_9ACTN</name>
<dbReference type="Pfam" id="PF05949">
    <property type="entry name" value="DUF881"/>
    <property type="match status" value="1"/>
</dbReference>
<dbReference type="OrthoDB" id="3214641at2"/>
<accession>A0A365H6G7</accession>
<sequence>MSSVRRRTWGSIIPALTLAAGTLFAASSSTARGTDLRDGGRTRITELITAEQQRNDRELARYRRLRREVDTMARQAGRRDARVKEAQARADARAGSAAFTPLRGSGLRVSLDDAPQRGRLGHSVNPDDLVVHQSDVQAVVNALWAGGATGMQIMDQRVITTSAVRCVGNTLILQGVVYSPPFHITAVGDPGRLRATLAASPEIGVYLNHVEQYGLGFSVRVLDSVTLPSYTGNVTMKHAEPVTGDAQS</sequence>
<dbReference type="PANTHER" id="PTHR37313:SF4">
    <property type="entry name" value="CONSERVED MEMBRANE PROTEIN-RELATED"/>
    <property type="match status" value="1"/>
</dbReference>
<evidence type="ECO:0000313" key="4">
    <source>
        <dbReference type="EMBL" id="RAY14639.1"/>
    </source>
</evidence>
<reference evidence="4 5" key="1">
    <citation type="submission" date="2018-06" db="EMBL/GenBank/DDBJ databases">
        <title>Actinomadura craniellae sp. nov. isolated from marine sponge Craniella sp.</title>
        <authorList>
            <person name="Li L."/>
            <person name="Xu Q.H."/>
            <person name="Lin H.W."/>
            <person name="Lu Y.H."/>
        </authorList>
    </citation>
    <scope>NUCLEOTIDE SEQUENCE [LARGE SCALE GENOMIC DNA]</scope>
    <source>
        <strain evidence="4 5">LHW63021</strain>
    </source>
</reference>